<evidence type="ECO:0000313" key="9">
    <source>
        <dbReference type="EMBL" id="MEM5948284.1"/>
    </source>
</evidence>
<protein>
    <submittedName>
        <fullName evidence="9">Carbohydrate ABC transporter permease</fullName>
    </submittedName>
</protein>
<dbReference type="Gene3D" id="1.10.3720.10">
    <property type="entry name" value="MetI-like"/>
    <property type="match status" value="1"/>
</dbReference>
<gene>
    <name evidence="9" type="ORF">WKV44_06985</name>
</gene>
<dbReference type="SUPFAM" id="SSF161098">
    <property type="entry name" value="MetI-like"/>
    <property type="match status" value="1"/>
</dbReference>
<feature type="transmembrane region" description="Helical" evidence="7">
    <location>
        <begin position="153"/>
        <end position="174"/>
    </location>
</feature>
<proteinExistence type="inferred from homology"/>
<evidence type="ECO:0000256" key="3">
    <source>
        <dbReference type="ARBA" id="ARBA00022475"/>
    </source>
</evidence>
<comment type="subcellular location">
    <subcellularLocation>
        <location evidence="1 7">Cell membrane</location>
        <topology evidence="1 7">Multi-pass membrane protein</topology>
    </subcellularLocation>
</comment>
<dbReference type="EMBL" id="JBCHKQ010000003">
    <property type="protein sequence ID" value="MEM5948284.1"/>
    <property type="molecule type" value="Genomic_DNA"/>
</dbReference>
<dbReference type="PANTHER" id="PTHR43744:SF6">
    <property type="entry name" value="ABC TRANSPORTER PERMEASE PROTEIN YESQ-RELATED"/>
    <property type="match status" value="1"/>
</dbReference>
<evidence type="ECO:0000259" key="8">
    <source>
        <dbReference type="PROSITE" id="PS50928"/>
    </source>
</evidence>
<feature type="transmembrane region" description="Helical" evidence="7">
    <location>
        <begin position="23"/>
        <end position="42"/>
    </location>
</feature>
<comment type="caution">
    <text evidence="9">The sequence shown here is derived from an EMBL/GenBank/DDBJ whole genome shotgun (WGS) entry which is preliminary data.</text>
</comment>
<dbReference type="InterPro" id="IPR000515">
    <property type="entry name" value="MetI-like"/>
</dbReference>
<dbReference type="CDD" id="cd06261">
    <property type="entry name" value="TM_PBP2"/>
    <property type="match status" value="1"/>
</dbReference>
<feature type="transmembrane region" description="Helical" evidence="7">
    <location>
        <begin position="119"/>
        <end position="141"/>
    </location>
</feature>
<dbReference type="Pfam" id="PF00528">
    <property type="entry name" value="BPD_transp_1"/>
    <property type="match status" value="1"/>
</dbReference>
<dbReference type="PANTHER" id="PTHR43744">
    <property type="entry name" value="ABC TRANSPORTER PERMEASE PROTEIN MG189-RELATED-RELATED"/>
    <property type="match status" value="1"/>
</dbReference>
<evidence type="ECO:0000256" key="1">
    <source>
        <dbReference type="ARBA" id="ARBA00004651"/>
    </source>
</evidence>
<dbReference type="RefSeq" id="WP_420069737.1">
    <property type="nucleotide sequence ID" value="NZ_JBCHKQ010000003.1"/>
</dbReference>
<comment type="similarity">
    <text evidence="7">Belongs to the binding-protein-dependent transport system permease family.</text>
</comment>
<sequence length="292" mass="32931">METAIDLKQIQARQLFLKLSMRVFIYAMLILGALFIFIPFGWTLSTALKTDQQVLAYPPVWIPSPVVWENFVKALTIRPFHIYYFNTFLIAFICVTAQVLSSSLVAYGFARFRFPGRNLLFFVLLSTMMLPSNLLLVPRFILFKTLGWLDTFLPLTIPHFFGSAFSIFLMRQYLMGIPLELDEAAKIDGAGPLRVYSSIIFPLVRPALGAIAVFEFVSVWRDFMGPLIYLSSEKHYTVSLGLAAFKSEFFTEWNLFMAAAVVAMLPPLIVFFIAQKYFISGASLTGSGASKG</sequence>
<reference evidence="9 10" key="1">
    <citation type="submission" date="2024-03" db="EMBL/GenBank/DDBJ databases">
        <title>Ignisphaera cupida sp. nov., a hyperthermophilic hydrolytic archaeon from a hot spring of Kamchatka, and proposal of Ignisphaeraceae fam. nov.</title>
        <authorList>
            <person name="Podosokorskaya O.A."/>
            <person name="Elcheninov A.G."/>
            <person name="Maltseva A.I."/>
            <person name="Zayulina K.S."/>
            <person name="Novikov A."/>
            <person name="Merkel A.Y."/>
        </authorList>
    </citation>
    <scope>NUCLEOTIDE SEQUENCE [LARGE SCALE GENOMIC DNA]</scope>
    <source>
        <strain evidence="9 10">38H-sp</strain>
    </source>
</reference>
<keyword evidence="2 7" id="KW-0813">Transport</keyword>
<evidence type="ECO:0000256" key="5">
    <source>
        <dbReference type="ARBA" id="ARBA00022989"/>
    </source>
</evidence>
<evidence type="ECO:0000256" key="2">
    <source>
        <dbReference type="ARBA" id="ARBA00022448"/>
    </source>
</evidence>
<feature type="transmembrane region" description="Helical" evidence="7">
    <location>
        <begin position="195"/>
        <end position="220"/>
    </location>
</feature>
<feature type="transmembrane region" description="Helical" evidence="7">
    <location>
        <begin position="255"/>
        <end position="274"/>
    </location>
</feature>
<keyword evidence="5 7" id="KW-1133">Transmembrane helix</keyword>
<evidence type="ECO:0000256" key="7">
    <source>
        <dbReference type="RuleBase" id="RU363032"/>
    </source>
</evidence>
<keyword evidence="4 7" id="KW-0812">Transmembrane</keyword>
<keyword evidence="6 7" id="KW-0472">Membrane</keyword>
<keyword evidence="10" id="KW-1185">Reference proteome</keyword>
<dbReference type="PROSITE" id="PS50928">
    <property type="entry name" value="ABC_TM1"/>
    <property type="match status" value="1"/>
</dbReference>
<dbReference type="InterPro" id="IPR035906">
    <property type="entry name" value="MetI-like_sf"/>
</dbReference>
<dbReference type="Proteomes" id="UP001466331">
    <property type="component" value="Unassembled WGS sequence"/>
</dbReference>
<accession>A0ABU9UCQ2</accession>
<evidence type="ECO:0000256" key="6">
    <source>
        <dbReference type="ARBA" id="ARBA00023136"/>
    </source>
</evidence>
<feature type="domain" description="ABC transmembrane type-1" evidence="8">
    <location>
        <begin position="84"/>
        <end position="274"/>
    </location>
</feature>
<feature type="transmembrane region" description="Helical" evidence="7">
    <location>
        <begin position="82"/>
        <end position="107"/>
    </location>
</feature>
<name>A0ABU9UCQ2_9SPIR</name>
<evidence type="ECO:0000313" key="10">
    <source>
        <dbReference type="Proteomes" id="UP001466331"/>
    </source>
</evidence>
<organism evidence="9 10">
    <name type="scientific">Rarispira pelagica</name>
    <dbReference type="NCBI Taxonomy" id="3141764"/>
    <lineage>
        <taxon>Bacteria</taxon>
        <taxon>Pseudomonadati</taxon>
        <taxon>Spirochaetota</taxon>
        <taxon>Spirochaetia</taxon>
        <taxon>Winmispirales</taxon>
        <taxon>Winmispiraceae</taxon>
        <taxon>Rarispira</taxon>
    </lineage>
</organism>
<evidence type="ECO:0000256" key="4">
    <source>
        <dbReference type="ARBA" id="ARBA00022692"/>
    </source>
</evidence>
<keyword evidence="3" id="KW-1003">Cell membrane</keyword>